<proteinExistence type="inferred from homology"/>
<evidence type="ECO:0000313" key="2">
    <source>
        <dbReference type="EMBL" id="EPE02737.1"/>
    </source>
</evidence>
<comment type="similarity">
    <text evidence="1">Belongs to the UPF0235 family.</text>
</comment>
<evidence type="ECO:0008006" key="4">
    <source>
        <dbReference type="Google" id="ProtNLM"/>
    </source>
</evidence>
<dbReference type="eggNOG" id="KOG3276">
    <property type="taxonomic scope" value="Eukaryota"/>
</dbReference>
<dbReference type="PANTHER" id="PTHR13420:SF7">
    <property type="entry name" value="UPF0235 PROTEIN C15ORF40"/>
    <property type="match status" value="1"/>
</dbReference>
<dbReference type="SMART" id="SM01152">
    <property type="entry name" value="DUF167"/>
    <property type="match status" value="1"/>
</dbReference>
<dbReference type="Proteomes" id="UP000016923">
    <property type="component" value="Unassembled WGS sequence"/>
</dbReference>
<gene>
    <name evidence="2" type="ORF">F503_08500</name>
</gene>
<protein>
    <recommendedName>
        <fullName evidence="4">Duf167 domain protein</fullName>
    </recommendedName>
</protein>
<dbReference type="Pfam" id="PF02594">
    <property type="entry name" value="DUF167"/>
    <property type="match status" value="1"/>
</dbReference>
<dbReference type="InterPro" id="IPR036591">
    <property type="entry name" value="YggU-like_sf"/>
</dbReference>
<keyword evidence="3" id="KW-1185">Reference proteome</keyword>
<dbReference type="Gene3D" id="3.30.1200.10">
    <property type="entry name" value="YggU-like"/>
    <property type="match status" value="1"/>
</dbReference>
<dbReference type="SUPFAM" id="SSF69786">
    <property type="entry name" value="YggU-like"/>
    <property type="match status" value="1"/>
</dbReference>
<name>S3BQU4_OPHP1</name>
<dbReference type="NCBIfam" id="TIGR00251">
    <property type="entry name" value="DUF167 family protein"/>
    <property type="match status" value="1"/>
</dbReference>
<reference evidence="2 3" key="1">
    <citation type="journal article" date="2013" name="BMC Genomics">
        <title>The genome and transcriptome of the pine saprophyte Ophiostoma piceae, and a comparison with the bark beetle-associated pine pathogen Grosmannia clavigera.</title>
        <authorList>
            <person name="Haridas S."/>
            <person name="Wang Y."/>
            <person name="Lim L."/>
            <person name="Massoumi Alamouti S."/>
            <person name="Jackman S."/>
            <person name="Docking R."/>
            <person name="Robertson G."/>
            <person name="Birol I."/>
            <person name="Bohlmann J."/>
            <person name="Breuil C."/>
        </authorList>
    </citation>
    <scope>NUCLEOTIDE SEQUENCE [LARGE SCALE GENOMIC DNA]</scope>
    <source>
        <strain evidence="2 3">UAMH 11346</strain>
    </source>
</reference>
<dbReference type="AlphaFoldDB" id="S3BQU4"/>
<dbReference type="STRING" id="1262450.S3BQU4"/>
<dbReference type="PANTHER" id="PTHR13420">
    <property type="entry name" value="UPF0235 PROTEIN C15ORF40"/>
    <property type="match status" value="1"/>
</dbReference>
<evidence type="ECO:0000313" key="3">
    <source>
        <dbReference type="Proteomes" id="UP000016923"/>
    </source>
</evidence>
<evidence type="ECO:0000256" key="1">
    <source>
        <dbReference type="ARBA" id="ARBA00010364"/>
    </source>
</evidence>
<dbReference type="EMBL" id="KE148174">
    <property type="protein sequence ID" value="EPE02737.1"/>
    <property type="molecule type" value="Genomic_DNA"/>
</dbReference>
<dbReference type="HOGENOM" id="CLU_130694_1_0_1"/>
<organism evidence="2 3">
    <name type="scientific">Ophiostoma piceae (strain UAMH 11346)</name>
    <name type="common">Sap stain fungus</name>
    <dbReference type="NCBI Taxonomy" id="1262450"/>
    <lineage>
        <taxon>Eukaryota</taxon>
        <taxon>Fungi</taxon>
        <taxon>Dikarya</taxon>
        <taxon>Ascomycota</taxon>
        <taxon>Pezizomycotina</taxon>
        <taxon>Sordariomycetes</taxon>
        <taxon>Sordariomycetidae</taxon>
        <taxon>Ophiostomatales</taxon>
        <taxon>Ophiostomataceae</taxon>
        <taxon>Ophiostoma</taxon>
    </lineage>
</organism>
<accession>S3BQU4</accession>
<dbReference type="VEuPathDB" id="FungiDB:F503_08500"/>
<dbReference type="OrthoDB" id="244097at2759"/>
<sequence>MAAVLRYVSHARASATGTLFVLCHVRPRASKIREGVTAVTDDAVEICVSAPPRNGESNKAVIDVLHKALDIPKSRIEVFHGKKSRDKVIAVTGMSEREHETEDLVERMHHLLTQAVLKGKEP</sequence>
<dbReference type="HAMAP" id="MF_00634">
    <property type="entry name" value="UPF0235"/>
    <property type="match status" value="1"/>
</dbReference>
<dbReference type="GO" id="GO:0005737">
    <property type="term" value="C:cytoplasm"/>
    <property type="evidence" value="ECO:0007669"/>
    <property type="project" value="TreeGrafter"/>
</dbReference>
<dbReference type="InterPro" id="IPR003746">
    <property type="entry name" value="DUF167"/>
</dbReference>
<dbReference type="OMA" id="TIYIHCH"/>